<dbReference type="EMBL" id="DQ215151">
    <property type="protein sequence ID" value="ACH44878.1"/>
    <property type="molecule type" value="mRNA"/>
</dbReference>
<evidence type="ECO:0000256" key="1">
    <source>
        <dbReference type="ARBA" id="ARBA00005851"/>
    </source>
</evidence>
<dbReference type="Gene3D" id="3.30.429.10">
    <property type="entry name" value="Macrophage Migration Inhibitory Factor"/>
    <property type="match status" value="1"/>
</dbReference>
<dbReference type="SUPFAM" id="SSF55331">
    <property type="entry name" value="Tautomerase/MIF"/>
    <property type="match status" value="1"/>
</dbReference>
<organism evidence="2">
    <name type="scientific">Taeniopygia guttata</name>
    <name type="common">Zebra finch</name>
    <name type="synonym">Poephila guttata</name>
    <dbReference type="NCBI Taxonomy" id="59729"/>
    <lineage>
        <taxon>Eukaryota</taxon>
        <taxon>Metazoa</taxon>
        <taxon>Chordata</taxon>
        <taxon>Craniata</taxon>
        <taxon>Vertebrata</taxon>
        <taxon>Euteleostomi</taxon>
        <taxon>Archelosauria</taxon>
        <taxon>Archosauria</taxon>
        <taxon>Dinosauria</taxon>
        <taxon>Saurischia</taxon>
        <taxon>Theropoda</taxon>
        <taxon>Coelurosauria</taxon>
        <taxon>Aves</taxon>
        <taxon>Neognathae</taxon>
        <taxon>Neoaves</taxon>
        <taxon>Telluraves</taxon>
        <taxon>Australaves</taxon>
        <taxon>Passeriformes</taxon>
        <taxon>Passeroidea</taxon>
        <taxon>Estrildidae</taxon>
        <taxon>Estrildinae</taxon>
        <taxon>Taeniopygia</taxon>
    </lineage>
</organism>
<proteinExistence type="evidence at transcript level"/>
<dbReference type="InterPro" id="IPR001398">
    <property type="entry name" value="Macrophage_inhib_fac"/>
</dbReference>
<dbReference type="AlphaFoldDB" id="B5G0R7"/>
<dbReference type="Pfam" id="PF01187">
    <property type="entry name" value="MIF"/>
    <property type="match status" value="1"/>
</dbReference>
<comment type="similarity">
    <text evidence="1">Belongs to the MIF family.</text>
</comment>
<dbReference type="InterPro" id="IPR014347">
    <property type="entry name" value="Tautomerase/MIF_sf"/>
</dbReference>
<reference evidence="2" key="1">
    <citation type="journal article" date="2006" name="Proc. Natl. Acad. Sci. U.S.A.">
        <title>A molecular neuroethological approach for identifying and characterizing a cascade of behaviorally regulated genes.</title>
        <authorList>
            <person name="Wada K."/>
            <person name="Howard J.T."/>
            <person name="McConnell P."/>
            <person name="Whitney O."/>
            <person name="Lints T."/>
            <person name="Rivas M.V."/>
            <person name="Horita H."/>
            <person name="Patterson M.A."/>
            <person name="White S.A."/>
            <person name="Scharff C."/>
            <person name="Haesler S."/>
            <person name="Zhao S."/>
            <person name="Sakaguchi H."/>
            <person name="Hagiwara M."/>
            <person name="Shiraki T."/>
            <person name="Hirozane-Kishikawa T."/>
            <person name="Skene P."/>
            <person name="Hayashizaki Y."/>
            <person name="Carninci P."/>
            <person name="Jarvis E.D."/>
        </authorList>
    </citation>
    <scope>NUCLEOTIDE SEQUENCE</scope>
    <source>
        <tissue evidence="2">Whole brain</tissue>
    </source>
</reference>
<sequence>MPFVELDTSLPAERLPPGLAQTLCAATADILGKPAER</sequence>
<accession>B5G0R7</accession>
<protein>
    <submittedName>
        <fullName evidence="2">Putative D-dopachrome tautomerase variant 3</fullName>
    </submittedName>
</protein>
<evidence type="ECO:0000313" key="2">
    <source>
        <dbReference type="EMBL" id="ACH44878.1"/>
    </source>
</evidence>
<name>B5G0R7_TAEGU</name>